<dbReference type="InterPro" id="IPR040605">
    <property type="entry name" value="Glyco_hydro2_dom5"/>
</dbReference>
<protein>
    <recommendedName>
        <fullName evidence="4">Glycoside hydrolase family 2 domain-containing protein</fullName>
    </recommendedName>
</protein>
<comment type="similarity">
    <text evidence="1">Belongs to the glycosyl hydrolase 2 family.</text>
</comment>
<dbReference type="Pfam" id="PF18565">
    <property type="entry name" value="Glyco_hydro2_C5"/>
    <property type="match status" value="1"/>
</dbReference>
<evidence type="ECO:0000313" key="5">
    <source>
        <dbReference type="EMBL" id="MPN16400.1"/>
    </source>
</evidence>
<reference evidence="5" key="1">
    <citation type="submission" date="2019-08" db="EMBL/GenBank/DDBJ databases">
        <authorList>
            <person name="Kucharzyk K."/>
            <person name="Murdoch R.W."/>
            <person name="Higgins S."/>
            <person name="Loffler F."/>
        </authorList>
    </citation>
    <scope>NUCLEOTIDE SEQUENCE</scope>
</reference>
<evidence type="ECO:0000256" key="1">
    <source>
        <dbReference type="ARBA" id="ARBA00007401"/>
    </source>
</evidence>
<name>A0A645FR80_9ZZZZ</name>
<organism evidence="5">
    <name type="scientific">bioreactor metagenome</name>
    <dbReference type="NCBI Taxonomy" id="1076179"/>
    <lineage>
        <taxon>unclassified sequences</taxon>
        <taxon>metagenomes</taxon>
        <taxon>ecological metagenomes</taxon>
    </lineage>
</organism>
<evidence type="ECO:0000256" key="2">
    <source>
        <dbReference type="ARBA" id="ARBA00022801"/>
    </source>
</evidence>
<proteinExistence type="inferred from homology"/>
<feature type="domain" description="Glycoside hydrolase family 2" evidence="4">
    <location>
        <begin position="37"/>
        <end position="123"/>
    </location>
</feature>
<dbReference type="GO" id="GO:0016798">
    <property type="term" value="F:hydrolase activity, acting on glycosyl bonds"/>
    <property type="evidence" value="ECO:0007669"/>
    <property type="project" value="UniProtKB-KW"/>
</dbReference>
<dbReference type="InterPro" id="IPR013783">
    <property type="entry name" value="Ig-like_fold"/>
</dbReference>
<evidence type="ECO:0000256" key="3">
    <source>
        <dbReference type="ARBA" id="ARBA00023295"/>
    </source>
</evidence>
<dbReference type="Gene3D" id="2.60.40.10">
    <property type="entry name" value="Immunoglobulins"/>
    <property type="match status" value="1"/>
</dbReference>
<dbReference type="PANTHER" id="PTHR42732:SF1">
    <property type="entry name" value="BETA-MANNOSIDASE"/>
    <property type="match status" value="1"/>
</dbReference>
<sequence length="129" mass="13783">MEAVAYDAFGKECGRTKLATLSEKPAIRIIPEETNVKPGDICYLNIALADAEGNVECNADERLTCEVEGGELLAFGSANPRTEETYRSGSFTTYYGRAQAIVKAGHSGRLSITVSGGSYQPETAVLTVE</sequence>
<comment type="caution">
    <text evidence="5">The sequence shown here is derived from an EMBL/GenBank/DDBJ whole genome shotgun (WGS) entry which is preliminary data.</text>
</comment>
<gene>
    <name evidence="5" type="ORF">SDC9_163740</name>
</gene>
<evidence type="ECO:0000259" key="4">
    <source>
        <dbReference type="Pfam" id="PF18565"/>
    </source>
</evidence>
<accession>A0A645FR80</accession>
<dbReference type="InterPro" id="IPR051913">
    <property type="entry name" value="GH2_Domain-Containing"/>
</dbReference>
<dbReference type="PANTHER" id="PTHR42732">
    <property type="entry name" value="BETA-GALACTOSIDASE"/>
    <property type="match status" value="1"/>
</dbReference>
<keyword evidence="3" id="KW-0326">Glycosidase</keyword>
<dbReference type="EMBL" id="VSSQ01063351">
    <property type="protein sequence ID" value="MPN16400.1"/>
    <property type="molecule type" value="Genomic_DNA"/>
</dbReference>
<keyword evidence="2" id="KW-0378">Hydrolase</keyword>
<dbReference type="AlphaFoldDB" id="A0A645FR80"/>